<proteinExistence type="inferred from homology"/>
<evidence type="ECO:0000256" key="6">
    <source>
        <dbReference type="ARBA" id="ARBA00023316"/>
    </source>
</evidence>
<comment type="caution">
    <text evidence="8">The sequence shown here is derived from an EMBL/GenBank/DDBJ whole genome shotgun (WGS) entry which is preliminary data.</text>
</comment>
<dbReference type="GO" id="GO:0009252">
    <property type="term" value="P:peptidoglycan biosynthetic process"/>
    <property type="evidence" value="ECO:0007669"/>
    <property type="project" value="UniProtKB-UniRule"/>
</dbReference>
<dbReference type="Gene3D" id="3.30.160.60">
    <property type="entry name" value="Classic Zinc Finger"/>
    <property type="match status" value="1"/>
</dbReference>
<dbReference type="Gene3D" id="3.30.1490.480">
    <property type="entry name" value="Endolytic murein transglycosylase"/>
    <property type="match status" value="1"/>
</dbReference>
<dbReference type="GO" id="GO:0071555">
    <property type="term" value="P:cell wall organization"/>
    <property type="evidence" value="ECO:0007669"/>
    <property type="project" value="UniProtKB-KW"/>
</dbReference>
<reference evidence="8 9" key="1">
    <citation type="journal article" date="2014" name="Genome Announc.">
        <title>The Genome of the Predominant Equine Lactobacillus Species, Lactobacillus equi, Is Reflective of Its Lifestyle Adaptations to an Herbivorous Host.</title>
        <authorList>
            <person name="O'Donnell M.M."/>
            <person name="Harris H.M."/>
            <person name="O'Toole P.W."/>
            <person name="Ross R.P."/>
        </authorList>
    </citation>
    <scope>NUCLEOTIDE SEQUENCE [LARGE SCALE GENOMIC DNA]</scope>
    <source>
        <strain evidence="8 9">DPC 6820</strain>
    </source>
</reference>
<evidence type="ECO:0000256" key="2">
    <source>
        <dbReference type="ARBA" id="ARBA00022692"/>
    </source>
</evidence>
<dbReference type="EMBL" id="AWWH01000122">
    <property type="protein sequence ID" value="ETA74115.1"/>
    <property type="molecule type" value="Genomic_DNA"/>
</dbReference>
<evidence type="ECO:0000313" key="8">
    <source>
        <dbReference type="EMBL" id="ETA74115.1"/>
    </source>
</evidence>
<dbReference type="Pfam" id="PF02618">
    <property type="entry name" value="YceG"/>
    <property type="match status" value="1"/>
</dbReference>
<dbReference type="InterPro" id="IPR003770">
    <property type="entry name" value="MLTG-like"/>
</dbReference>
<dbReference type="PATRIC" id="fig|1392007.3.peg.1074"/>
<dbReference type="HAMAP" id="MF_02065">
    <property type="entry name" value="MltG"/>
    <property type="match status" value="1"/>
</dbReference>
<comment type="catalytic activity">
    <reaction evidence="7">
        <text>a peptidoglycan chain = a peptidoglycan chain with N-acetyl-1,6-anhydromuramyl-[peptide] at the reducing end + a peptidoglycan chain with N-acetylglucosamine at the non-reducing end.</text>
        <dbReference type="EC" id="4.2.2.29"/>
    </reaction>
</comment>
<evidence type="ECO:0000256" key="3">
    <source>
        <dbReference type="ARBA" id="ARBA00022989"/>
    </source>
</evidence>
<dbReference type="Proteomes" id="UP000018559">
    <property type="component" value="Unassembled WGS sequence"/>
</dbReference>
<dbReference type="PANTHER" id="PTHR30518:SF2">
    <property type="entry name" value="ENDOLYTIC MUREIN TRANSGLYCOSYLASE"/>
    <property type="match status" value="1"/>
</dbReference>
<keyword evidence="9" id="KW-1185">Reference proteome</keyword>
<dbReference type="CDD" id="cd08010">
    <property type="entry name" value="MltG_like"/>
    <property type="match status" value="1"/>
</dbReference>
<evidence type="ECO:0000256" key="4">
    <source>
        <dbReference type="ARBA" id="ARBA00023136"/>
    </source>
</evidence>
<keyword evidence="4 7" id="KW-0472">Membrane</keyword>
<comment type="function">
    <text evidence="7">Functions as a peptidoglycan terminase that cleaves nascent peptidoglycan strands endolytically to terminate their elongation.</text>
</comment>
<sequence>MVVLLFVAFCGVAYNYVQGALKPLHPNSSQQIQVQIPAGSTSKQIGNILEKKKIIKNGFVFDYYTRTKKLGGFKSGYYVLKPSMTLTQIAKELAKGGSATALMNTGRVVVREGATADQIGDEVALNTKYSKQAFLNLLNDESFLKELQAKYPELLDSAMQAKDVRYRLEGYLYPATYTASKKTTLKELVTEMVATTNQHLQPYYAEIKDKKYTVHEVLTMASLVEREGATDDDRRMIAGVFWNRIDKKMKLQTDVAVLYALGHHKEVVTYKDLEVDSPYNLYKYEGYGPGPYNNPSLSAIKATLNPKDRDKGYLYFVADIHSKKVYYSKDYDEHQKNVEMVQAKTDASKKNENK</sequence>
<dbReference type="EC" id="4.2.2.29" evidence="7"/>
<dbReference type="AlphaFoldDB" id="V7HXU2"/>
<comment type="similarity">
    <text evidence="7">Belongs to the transglycosylase MltG family.</text>
</comment>
<feature type="site" description="Important for catalytic activity" evidence="7">
    <location>
        <position position="227"/>
    </location>
</feature>
<evidence type="ECO:0000256" key="7">
    <source>
        <dbReference type="HAMAP-Rule" id="MF_02065"/>
    </source>
</evidence>
<keyword evidence="1 7" id="KW-1003">Cell membrane</keyword>
<keyword evidence="5 7" id="KW-0456">Lyase</keyword>
<keyword evidence="2 7" id="KW-0812">Transmembrane</keyword>
<organism evidence="8 9">
    <name type="scientific">Ligilactobacillus equi DPC 6820</name>
    <dbReference type="NCBI Taxonomy" id="1392007"/>
    <lineage>
        <taxon>Bacteria</taxon>
        <taxon>Bacillati</taxon>
        <taxon>Bacillota</taxon>
        <taxon>Bacilli</taxon>
        <taxon>Lactobacillales</taxon>
        <taxon>Lactobacillaceae</taxon>
        <taxon>Ligilactobacillus</taxon>
    </lineage>
</organism>
<name>V7HXU2_9LACO</name>
<keyword evidence="6 7" id="KW-0961">Cell wall biogenesis/degradation</keyword>
<dbReference type="GO" id="GO:0005886">
    <property type="term" value="C:plasma membrane"/>
    <property type="evidence" value="ECO:0007669"/>
    <property type="project" value="UniProtKB-UniRule"/>
</dbReference>
<accession>V7HXU2</accession>
<dbReference type="PANTHER" id="PTHR30518">
    <property type="entry name" value="ENDOLYTIC MUREIN TRANSGLYCOSYLASE"/>
    <property type="match status" value="1"/>
</dbReference>
<dbReference type="NCBIfam" id="TIGR00247">
    <property type="entry name" value="endolytic transglycosylase MltG"/>
    <property type="match status" value="1"/>
</dbReference>
<gene>
    <name evidence="7" type="primary">mltG</name>
    <name evidence="8" type="ORF">LEQ_2441c</name>
</gene>
<keyword evidence="3 7" id="KW-1133">Transmembrane helix</keyword>
<evidence type="ECO:0000313" key="9">
    <source>
        <dbReference type="Proteomes" id="UP000018559"/>
    </source>
</evidence>
<evidence type="ECO:0000256" key="1">
    <source>
        <dbReference type="ARBA" id="ARBA00022475"/>
    </source>
</evidence>
<evidence type="ECO:0000256" key="5">
    <source>
        <dbReference type="ARBA" id="ARBA00023239"/>
    </source>
</evidence>
<protein>
    <recommendedName>
        <fullName evidence="7">Endolytic murein transglycosylase</fullName>
        <ecNumber evidence="7">4.2.2.29</ecNumber>
    </recommendedName>
    <alternativeName>
        <fullName evidence="7">Peptidoglycan lytic transglycosylase</fullName>
    </alternativeName>
    <alternativeName>
        <fullName evidence="7">Peptidoglycan polymerization terminase</fullName>
    </alternativeName>
</protein>
<dbReference type="GO" id="GO:0008932">
    <property type="term" value="F:lytic endotransglycosylase activity"/>
    <property type="evidence" value="ECO:0007669"/>
    <property type="project" value="UniProtKB-UniRule"/>
</dbReference>